<sequence length="112" mass="12959">MCSIFLGTGTVLILMGVIHYMRYFKRYNIPTLTLRAAFQYRNHLPGDIQQMSYLVWLFSRVYLYTLISFITDTYDTSKQQQEWIPVSALPVFMSECKDLPTQGSRAPVPAPP</sequence>
<accession>A0A4W5N176</accession>
<dbReference type="PANTHER" id="PTHR12127:SF5">
    <property type="entry name" value="MUCOLIPIN-3"/>
    <property type="match status" value="1"/>
</dbReference>
<keyword evidence="1" id="KW-0472">Membrane</keyword>
<evidence type="ECO:0000256" key="1">
    <source>
        <dbReference type="SAM" id="Phobius"/>
    </source>
</evidence>
<dbReference type="AlphaFoldDB" id="A0A4W5N176"/>
<dbReference type="Proteomes" id="UP000314982">
    <property type="component" value="Unassembled WGS sequence"/>
</dbReference>
<organism evidence="2 3">
    <name type="scientific">Hucho hucho</name>
    <name type="common">huchen</name>
    <dbReference type="NCBI Taxonomy" id="62062"/>
    <lineage>
        <taxon>Eukaryota</taxon>
        <taxon>Metazoa</taxon>
        <taxon>Chordata</taxon>
        <taxon>Craniata</taxon>
        <taxon>Vertebrata</taxon>
        <taxon>Euteleostomi</taxon>
        <taxon>Actinopterygii</taxon>
        <taxon>Neopterygii</taxon>
        <taxon>Teleostei</taxon>
        <taxon>Protacanthopterygii</taxon>
        <taxon>Salmoniformes</taxon>
        <taxon>Salmonidae</taxon>
        <taxon>Salmoninae</taxon>
        <taxon>Hucho</taxon>
    </lineage>
</organism>
<dbReference type="PANTHER" id="PTHR12127">
    <property type="entry name" value="MUCOLIPIN"/>
    <property type="match status" value="1"/>
</dbReference>
<name>A0A4W5N176_9TELE</name>
<keyword evidence="1" id="KW-1133">Transmembrane helix</keyword>
<proteinExistence type="predicted"/>
<dbReference type="InterPro" id="IPR039031">
    <property type="entry name" value="Mucolipin"/>
</dbReference>
<feature type="transmembrane region" description="Helical" evidence="1">
    <location>
        <begin position="6"/>
        <end position="24"/>
    </location>
</feature>
<reference evidence="2" key="3">
    <citation type="submission" date="2025-09" db="UniProtKB">
        <authorList>
            <consortium name="Ensembl"/>
        </authorList>
    </citation>
    <scope>IDENTIFICATION</scope>
</reference>
<dbReference type="GO" id="GO:0005765">
    <property type="term" value="C:lysosomal membrane"/>
    <property type="evidence" value="ECO:0007669"/>
    <property type="project" value="TreeGrafter"/>
</dbReference>
<protein>
    <submittedName>
        <fullName evidence="2">Uncharacterized protein</fullName>
    </submittedName>
</protein>
<keyword evidence="1" id="KW-0812">Transmembrane</keyword>
<dbReference type="STRING" id="62062.ENSHHUP00000043365"/>
<dbReference type="Ensembl" id="ENSHHUT00000044994.1">
    <property type="protein sequence ID" value="ENSHHUP00000043365.1"/>
    <property type="gene ID" value="ENSHHUG00000026638.1"/>
</dbReference>
<reference evidence="3" key="1">
    <citation type="submission" date="2018-06" db="EMBL/GenBank/DDBJ databases">
        <title>Genome assembly of Danube salmon.</title>
        <authorList>
            <person name="Macqueen D.J."/>
            <person name="Gundappa M.K."/>
        </authorList>
    </citation>
    <scope>NUCLEOTIDE SEQUENCE [LARGE SCALE GENOMIC DNA]</scope>
</reference>
<reference evidence="2" key="2">
    <citation type="submission" date="2025-08" db="UniProtKB">
        <authorList>
            <consortium name="Ensembl"/>
        </authorList>
    </citation>
    <scope>IDENTIFICATION</scope>
</reference>
<keyword evidence="3" id="KW-1185">Reference proteome</keyword>
<dbReference type="GO" id="GO:0005886">
    <property type="term" value="C:plasma membrane"/>
    <property type="evidence" value="ECO:0007669"/>
    <property type="project" value="TreeGrafter"/>
</dbReference>
<evidence type="ECO:0000313" key="2">
    <source>
        <dbReference type="Ensembl" id="ENSHHUP00000043365.1"/>
    </source>
</evidence>
<evidence type="ECO:0000313" key="3">
    <source>
        <dbReference type="Proteomes" id="UP000314982"/>
    </source>
</evidence>
<dbReference type="GO" id="GO:0072345">
    <property type="term" value="F:NAADP-sensitive calcium-release channel activity"/>
    <property type="evidence" value="ECO:0007669"/>
    <property type="project" value="TreeGrafter"/>
</dbReference>